<dbReference type="InterPro" id="IPR014983">
    <property type="entry name" value="GAD-rel"/>
</dbReference>
<reference evidence="2" key="1">
    <citation type="submission" date="2024-06" db="EMBL/GenBank/DDBJ databases">
        <authorList>
            <person name="Li T."/>
            <person name="Gao R."/>
        </authorList>
    </citation>
    <scope>NUCLEOTIDE SEQUENCE</scope>
    <source>
        <strain evidence="2">ZPR3</strain>
        <plasmid evidence="2">unnamed1</plasmid>
    </source>
</reference>
<dbReference type="AlphaFoldDB" id="A0AAU7RZI6"/>
<sequence length="247" mass="28128">MSADEFLAARGKPRQAMQVSEAEAERARGRVPADLIAFWMEHGVGYYADRNYHLCMPFIFDEYLANILDNAPNLRSEDFAAIGYSSLGAIDLWHRKGRHFTLSLDVALLMDLTSRKETDPPPHDLHELYSLAGIDMPENAIELFLEARKAPEDIWNIMMSATSLDAYKFVEDENGRQLLPQLRKVHGPLSEREVYLRENPELANVTTSYRRMKLAELLGRRPGSVHYSFAVEIDGHQDIVDEIIPVV</sequence>
<organism evidence="2">
    <name type="scientific">Rhizobium sp. ZPR3</name>
    <dbReference type="NCBI Taxonomy" id="3158967"/>
    <lineage>
        <taxon>Bacteria</taxon>
        <taxon>Pseudomonadati</taxon>
        <taxon>Pseudomonadota</taxon>
        <taxon>Alphaproteobacteria</taxon>
        <taxon>Hyphomicrobiales</taxon>
        <taxon>Rhizobiaceae</taxon>
        <taxon>Rhizobium/Agrobacterium group</taxon>
        <taxon>Rhizobium</taxon>
    </lineage>
</organism>
<keyword evidence="2" id="KW-0614">Plasmid</keyword>
<name>A0AAU7RZI6_9HYPH</name>
<dbReference type="EMBL" id="CP157961">
    <property type="protein sequence ID" value="XBT95592.1"/>
    <property type="molecule type" value="Genomic_DNA"/>
</dbReference>
<geneLocation type="plasmid" evidence="2">
    <name>unnamed1</name>
</geneLocation>
<evidence type="ECO:0000313" key="2">
    <source>
        <dbReference type="EMBL" id="XBT95592.1"/>
    </source>
</evidence>
<gene>
    <name evidence="2" type="ORF">ABM479_27045</name>
</gene>
<accession>A0AAU7RZI6</accession>
<dbReference type="Pfam" id="PF08887">
    <property type="entry name" value="GAD-like"/>
    <property type="match status" value="1"/>
</dbReference>
<protein>
    <submittedName>
        <fullName evidence="2">GAD-like domain-containing protein</fullName>
    </submittedName>
</protein>
<feature type="domain" description="GAD-related" evidence="1">
    <location>
        <begin position="4"/>
        <end position="101"/>
    </location>
</feature>
<dbReference type="RefSeq" id="WP_349959870.1">
    <property type="nucleotide sequence ID" value="NZ_CP157961.1"/>
</dbReference>
<evidence type="ECO:0000259" key="1">
    <source>
        <dbReference type="Pfam" id="PF08887"/>
    </source>
</evidence>
<proteinExistence type="predicted"/>